<feature type="compositionally biased region" description="Low complexity" evidence="1">
    <location>
        <begin position="74"/>
        <end position="83"/>
    </location>
</feature>
<protein>
    <submittedName>
        <fullName evidence="2">Segmentation protein cap'n'collar</fullName>
    </submittedName>
</protein>
<name>A0A4C1UAN5_EUMVA</name>
<proteinExistence type="predicted"/>
<dbReference type="AlphaFoldDB" id="A0A4C1UAN5"/>
<evidence type="ECO:0000256" key="1">
    <source>
        <dbReference type="SAM" id="MobiDB-lite"/>
    </source>
</evidence>
<accession>A0A4C1UAN5</accession>
<feature type="region of interest" description="Disordered" evidence="1">
    <location>
        <begin position="68"/>
        <end position="107"/>
    </location>
</feature>
<organism evidence="2 3">
    <name type="scientific">Eumeta variegata</name>
    <name type="common">Bagworm moth</name>
    <name type="synonym">Eumeta japonica</name>
    <dbReference type="NCBI Taxonomy" id="151549"/>
    <lineage>
        <taxon>Eukaryota</taxon>
        <taxon>Metazoa</taxon>
        <taxon>Ecdysozoa</taxon>
        <taxon>Arthropoda</taxon>
        <taxon>Hexapoda</taxon>
        <taxon>Insecta</taxon>
        <taxon>Pterygota</taxon>
        <taxon>Neoptera</taxon>
        <taxon>Endopterygota</taxon>
        <taxon>Lepidoptera</taxon>
        <taxon>Glossata</taxon>
        <taxon>Ditrysia</taxon>
        <taxon>Tineoidea</taxon>
        <taxon>Psychidae</taxon>
        <taxon>Oiketicinae</taxon>
        <taxon>Eumeta</taxon>
    </lineage>
</organism>
<reference evidence="2 3" key="1">
    <citation type="journal article" date="2019" name="Commun. Biol.">
        <title>The bagworm genome reveals a unique fibroin gene that provides high tensile strength.</title>
        <authorList>
            <person name="Kono N."/>
            <person name="Nakamura H."/>
            <person name="Ohtoshi R."/>
            <person name="Tomita M."/>
            <person name="Numata K."/>
            <person name="Arakawa K."/>
        </authorList>
    </citation>
    <scope>NUCLEOTIDE SEQUENCE [LARGE SCALE GENOMIC DNA]</scope>
</reference>
<evidence type="ECO:0000313" key="3">
    <source>
        <dbReference type="Proteomes" id="UP000299102"/>
    </source>
</evidence>
<keyword evidence="3" id="KW-1185">Reference proteome</keyword>
<dbReference type="STRING" id="151549.A0A4C1UAN5"/>
<sequence>MRMLDGSGAAAAHPPPPLHNPNIMMTDFGHVAAEALENLKALILARHFTTSYTDDLMCTVHRVRFDSAERDSASDSAVSSMGSERVPSLSDGEWCDAGSDSAQEYHR</sequence>
<evidence type="ECO:0000313" key="2">
    <source>
        <dbReference type="EMBL" id="GBP23475.1"/>
    </source>
</evidence>
<dbReference type="OrthoDB" id="7458135at2759"/>
<dbReference type="EMBL" id="BGZK01000150">
    <property type="protein sequence ID" value="GBP23475.1"/>
    <property type="molecule type" value="Genomic_DNA"/>
</dbReference>
<dbReference type="Proteomes" id="UP000299102">
    <property type="component" value="Unassembled WGS sequence"/>
</dbReference>
<comment type="caution">
    <text evidence="2">The sequence shown here is derived from an EMBL/GenBank/DDBJ whole genome shotgun (WGS) entry which is preliminary data.</text>
</comment>
<feature type="region of interest" description="Disordered" evidence="1">
    <location>
        <begin position="1"/>
        <end position="21"/>
    </location>
</feature>
<gene>
    <name evidence="2" type="primary">cnc</name>
    <name evidence="2" type="ORF">EVAR_22335_1</name>
</gene>